<reference evidence="2 3" key="1">
    <citation type="submission" date="2006-06" db="EMBL/GenBank/DDBJ databases">
        <authorList>
            <person name="Moran M.A."/>
            <person name="Ferriera S."/>
            <person name="Johnson J."/>
            <person name="Kravitz S."/>
            <person name="Beeson K."/>
            <person name="Sutton G."/>
            <person name="Rogers Y.-H."/>
            <person name="Friedman R."/>
            <person name="Frazier M."/>
            <person name="Venter J.C."/>
        </authorList>
    </citation>
    <scope>NUCLEOTIDE SEQUENCE [LARGE SCALE GENOMIC DNA]</scope>
    <source>
        <strain evidence="2 3">E-37</strain>
    </source>
</reference>
<sequence length="196" mass="21475">MRALVFAAALSALPLAALAQTTVTNKDTGETIVIEGPPLEAPLAVSLFRYLNQGAEDAPFRTKFEHLDTCLYRMTLIQRLDPETVRTTVTTFNVRDLSMNGYEEAVYAPDVASLILPFSEGVDVSADITLDGPDNDTRKAYLDAIEMTCTETRCEGQMPTEKVHLTILTPTAENDVGFANMSMGALMHACRPQEQE</sequence>
<keyword evidence="2" id="KW-0560">Oxidoreductase</keyword>
<keyword evidence="2" id="KW-0670">Pyruvate</keyword>
<evidence type="ECO:0000313" key="2">
    <source>
        <dbReference type="EMBL" id="EBA09733.1"/>
    </source>
</evidence>
<dbReference type="RefSeq" id="WP_005855916.1">
    <property type="nucleotide sequence ID" value="NZ_AAYA01000002.1"/>
</dbReference>
<comment type="caution">
    <text evidence="2">The sequence shown here is derived from an EMBL/GenBank/DDBJ whole genome shotgun (WGS) entry which is preliminary data.</text>
</comment>
<protein>
    <submittedName>
        <fullName evidence="2">Pyruvate dehydrogenase subunit beta</fullName>
        <ecNumber evidence="2">1.2.4.1</ecNumber>
    </submittedName>
</protein>
<feature type="chain" id="PRO_5002654738" evidence="1">
    <location>
        <begin position="20"/>
        <end position="196"/>
    </location>
</feature>
<feature type="signal peptide" evidence="1">
    <location>
        <begin position="1"/>
        <end position="19"/>
    </location>
</feature>
<evidence type="ECO:0000313" key="3">
    <source>
        <dbReference type="Proteomes" id="UP000005713"/>
    </source>
</evidence>
<name>A3JZ30_SAGS3</name>
<evidence type="ECO:0000256" key="1">
    <source>
        <dbReference type="SAM" id="SignalP"/>
    </source>
</evidence>
<accession>A3JZ30</accession>
<proteinExistence type="predicted"/>
<dbReference type="GO" id="GO:0004739">
    <property type="term" value="F:pyruvate dehydrogenase (acetyl-transferring) activity"/>
    <property type="evidence" value="ECO:0007669"/>
    <property type="project" value="UniProtKB-EC"/>
</dbReference>
<dbReference type="OrthoDB" id="9825122at2"/>
<keyword evidence="3" id="KW-1185">Reference proteome</keyword>
<organism evidence="2 3">
    <name type="scientific">Sagittula stellata (strain ATCC 700073 / DSM 11524 / E-37)</name>
    <dbReference type="NCBI Taxonomy" id="388399"/>
    <lineage>
        <taxon>Bacteria</taxon>
        <taxon>Pseudomonadati</taxon>
        <taxon>Pseudomonadota</taxon>
        <taxon>Alphaproteobacteria</taxon>
        <taxon>Rhodobacterales</taxon>
        <taxon>Roseobacteraceae</taxon>
        <taxon>Sagittula</taxon>
    </lineage>
</organism>
<dbReference type="EC" id="1.2.4.1" evidence="2"/>
<gene>
    <name evidence="2" type="ORF">SSE37_07993</name>
</gene>
<dbReference type="EMBL" id="AAYA01000002">
    <property type="protein sequence ID" value="EBA09733.1"/>
    <property type="molecule type" value="Genomic_DNA"/>
</dbReference>
<keyword evidence="1" id="KW-0732">Signal</keyword>
<dbReference type="Proteomes" id="UP000005713">
    <property type="component" value="Unassembled WGS sequence"/>
</dbReference>
<dbReference type="AlphaFoldDB" id="A3JZ30"/>